<name>A0A087DBK6_9BIFI</name>
<dbReference type="OrthoDB" id="3231571at2"/>
<organism evidence="2 3">
    <name type="scientific">Bifidobacterium scardovii</name>
    <dbReference type="NCBI Taxonomy" id="158787"/>
    <lineage>
        <taxon>Bacteria</taxon>
        <taxon>Bacillati</taxon>
        <taxon>Actinomycetota</taxon>
        <taxon>Actinomycetes</taxon>
        <taxon>Bifidobacteriales</taxon>
        <taxon>Bifidobacteriaceae</taxon>
        <taxon>Bifidobacterium</taxon>
    </lineage>
</organism>
<dbReference type="Proteomes" id="UP000029033">
    <property type="component" value="Unassembled WGS sequence"/>
</dbReference>
<reference evidence="2 3" key="1">
    <citation type="submission" date="2014-03" db="EMBL/GenBank/DDBJ databases">
        <title>Genomics of Bifidobacteria.</title>
        <authorList>
            <person name="Ventura M."/>
            <person name="Milani C."/>
            <person name="Lugli G.A."/>
        </authorList>
    </citation>
    <scope>NUCLEOTIDE SEQUENCE [LARGE SCALE GENOMIC DNA]</scope>
    <source>
        <strain evidence="2 3">LMG 21589</strain>
    </source>
</reference>
<comment type="caution">
    <text evidence="2">The sequence shown here is derived from an EMBL/GenBank/DDBJ whole genome shotgun (WGS) entry which is preliminary data.</text>
</comment>
<dbReference type="EMBL" id="JGZO01000014">
    <property type="protein sequence ID" value="KFI92906.1"/>
    <property type="molecule type" value="Genomic_DNA"/>
</dbReference>
<gene>
    <name evidence="2" type="ORF">BSCA_1636</name>
</gene>
<feature type="region of interest" description="Disordered" evidence="1">
    <location>
        <begin position="76"/>
        <end position="106"/>
    </location>
</feature>
<evidence type="ECO:0000313" key="2">
    <source>
        <dbReference type="EMBL" id="KFI92906.1"/>
    </source>
</evidence>
<proteinExistence type="predicted"/>
<protein>
    <submittedName>
        <fullName evidence="2">Uncharacterized protein</fullName>
    </submittedName>
</protein>
<dbReference type="GeneID" id="85164899"/>
<evidence type="ECO:0000256" key="1">
    <source>
        <dbReference type="SAM" id="MobiDB-lite"/>
    </source>
</evidence>
<keyword evidence="3" id="KW-1185">Reference proteome</keyword>
<evidence type="ECO:0000313" key="3">
    <source>
        <dbReference type="Proteomes" id="UP000029033"/>
    </source>
</evidence>
<feature type="compositionally biased region" description="Polar residues" evidence="1">
    <location>
        <begin position="178"/>
        <end position="192"/>
    </location>
</feature>
<dbReference type="AlphaFoldDB" id="A0A087DBK6"/>
<sequence length="192" mass="21115">MRRFSEQEIRYLKGLPAVENATESRIVYSDRFKDECLRQWRAGESVTKVFRAAGLPPELVGYKRIERAISRWRGSEERIRRQAHASGSRSDASAAPFGGADPAAMAPEAASWNADAVSDALTGRMTPGFDVRDILIVQQIRRIAELEQQVDALRVAISARRNTAPSTAAPDQAADLPASSTSAGTTRSMKRR</sequence>
<accession>A0A087DBK6</accession>
<feature type="region of interest" description="Disordered" evidence="1">
    <location>
        <begin position="162"/>
        <end position="192"/>
    </location>
</feature>
<dbReference type="RefSeq" id="WP_051923227.1">
    <property type="nucleotide sequence ID" value="NZ_CAUPKV010000012.1"/>
</dbReference>